<proteinExistence type="predicted"/>
<comment type="caution">
    <text evidence="1">The sequence shown here is derived from an EMBL/GenBank/DDBJ whole genome shotgun (WGS) entry which is preliminary data.</text>
</comment>
<dbReference type="Pfam" id="PF21813">
    <property type="entry name" value="DUF6882"/>
    <property type="match status" value="1"/>
</dbReference>
<sequence>MIFRALKYEKYTEKLCQRLTEFQNNFRAKYDIDSYANWFYNQSTETLRLYSDDKEVYFRYIPIGTFSRNTNTWMWAWANEDSVEPRKFRTLKVKRFGEKKKYQNLTNAHFAGNEFTGWEFTAVAFDIIGGIGTYRVICEHLEIYFLLTKQITKQEVEKIENGLIECGVHGKLRKAFICQHLNTESKTGFEEAFETYPGMELDGEDDFQAWCSECEKVRIKTGGWNEESMAFAKIKLVCEKCYFDIKEMNLNERMH</sequence>
<name>A0A6M0CF83_9FLAO</name>
<accession>A0A6M0CF83</accession>
<dbReference type="AlphaFoldDB" id="A0A6M0CF83"/>
<dbReference type="RefSeq" id="WP_164029767.1">
    <property type="nucleotide sequence ID" value="NZ_JAABOQ010000002.1"/>
</dbReference>
<keyword evidence="2" id="KW-1185">Reference proteome</keyword>
<evidence type="ECO:0000313" key="1">
    <source>
        <dbReference type="EMBL" id="NER16495.1"/>
    </source>
</evidence>
<dbReference type="Proteomes" id="UP000474296">
    <property type="component" value="Unassembled WGS sequence"/>
</dbReference>
<gene>
    <name evidence="1" type="ORF">GWK10_04695</name>
</gene>
<protein>
    <submittedName>
        <fullName evidence="1">Uncharacterized protein</fullName>
    </submittedName>
</protein>
<evidence type="ECO:0000313" key="2">
    <source>
        <dbReference type="Proteomes" id="UP000474296"/>
    </source>
</evidence>
<dbReference type="InterPro" id="IPR049249">
    <property type="entry name" value="DUF6882"/>
</dbReference>
<dbReference type="EMBL" id="JAABOQ010000002">
    <property type="protein sequence ID" value="NER16495.1"/>
    <property type="molecule type" value="Genomic_DNA"/>
</dbReference>
<reference evidence="1 2" key="1">
    <citation type="submission" date="2020-01" db="EMBL/GenBank/DDBJ databases">
        <title>Spongiivirga citrea KCTC 32990T.</title>
        <authorList>
            <person name="Wang G."/>
        </authorList>
    </citation>
    <scope>NUCLEOTIDE SEQUENCE [LARGE SCALE GENOMIC DNA]</scope>
    <source>
        <strain evidence="1 2">KCTC 32990</strain>
    </source>
</reference>
<organism evidence="1 2">
    <name type="scientific">Spongiivirga citrea</name>
    <dbReference type="NCBI Taxonomy" id="1481457"/>
    <lineage>
        <taxon>Bacteria</taxon>
        <taxon>Pseudomonadati</taxon>
        <taxon>Bacteroidota</taxon>
        <taxon>Flavobacteriia</taxon>
        <taxon>Flavobacteriales</taxon>
        <taxon>Flavobacteriaceae</taxon>
        <taxon>Spongiivirga</taxon>
    </lineage>
</organism>